<evidence type="ECO:0000313" key="3">
    <source>
        <dbReference type="EMBL" id="KAJ8032566.1"/>
    </source>
</evidence>
<dbReference type="GO" id="GO:0007165">
    <property type="term" value="P:signal transduction"/>
    <property type="evidence" value="ECO:0007669"/>
    <property type="project" value="InterPro"/>
</dbReference>
<dbReference type="AlphaFoldDB" id="A0A9Q1H504"/>
<comment type="caution">
    <text evidence="3">The sequence shown here is derived from an EMBL/GenBank/DDBJ whole genome shotgun (WGS) entry which is preliminary data.</text>
</comment>
<evidence type="ECO:0000259" key="2">
    <source>
        <dbReference type="PROSITE" id="PS50104"/>
    </source>
</evidence>
<feature type="compositionally biased region" description="Basic and acidic residues" evidence="1">
    <location>
        <begin position="1"/>
        <end position="13"/>
    </location>
</feature>
<dbReference type="Proteomes" id="UP001152320">
    <property type="component" value="Chromosome 12"/>
</dbReference>
<sequence length="560" mass="62522">MSDDGSKELDPSSKKKIVGDISSEATSFPNKHTDLKGRQLTEKDQKERWHFFQEKQEVGSGLSDSDCKLQERGEEPETVTQGPVAERLASRGIQSTVSSSAASNSQTCQVLDQNRNTLTKLPSGDKVFSLNSDQSSFLLSKVSTVSADSGGTPFGAQSCSPSSALPLSSKVSEDLSKLSVISEETTKPESSTYLHGSVISLRTTKQEAAFVPNRVLADRECPQTGNVVDQRRTEAKSPHSSKNGFLPLSSRGEGTLLTFEDDKDDEICDILILFHENDETYLSKFQDICDKYGWTTRTKDDFPLGELGFQQLEEELDKCLLAVVLFSANFLENGLNSHEHQTALMKSIRERSKQFIPIACEKDLILPSYIATMTVGNLHKPSFERQLKKTVSNAKKKHESSRLSLPLNNFDTHQTVHPGKQQGPRSYNPTRSAPCVFRRLQGDLSPGPHAQKFFSDEPFRELCLVLDLADPLGTPYWHKLAEFIGLMQQDIVWLQRQGRCAANVLEVYFCRRSEEYPAVVLSGLMNILEKELDHLQAAGIVRDELSRVLPCPREFLCEQR</sequence>
<feature type="compositionally biased region" description="Basic and acidic residues" evidence="1">
    <location>
        <begin position="65"/>
        <end position="75"/>
    </location>
</feature>
<dbReference type="InterPro" id="IPR000157">
    <property type="entry name" value="TIR_dom"/>
</dbReference>
<evidence type="ECO:0000313" key="4">
    <source>
        <dbReference type="Proteomes" id="UP001152320"/>
    </source>
</evidence>
<gene>
    <name evidence="3" type="ORF">HOLleu_26121</name>
</gene>
<proteinExistence type="predicted"/>
<feature type="compositionally biased region" description="Basic and acidic residues" evidence="1">
    <location>
        <begin position="31"/>
        <end position="57"/>
    </location>
</feature>
<name>A0A9Q1H504_HOLLE</name>
<dbReference type="PROSITE" id="PS50104">
    <property type="entry name" value="TIR"/>
    <property type="match status" value="1"/>
</dbReference>
<dbReference type="InterPro" id="IPR035897">
    <property type="entry name" value="Toll_tir_struct_dom_sf"/>
</dbReference>
<dbReference type="SUPFAM" id="SSF52200">
    <property type="entry name" value="Toll/Interleukin receptor TIR domain"/>
    <property type="match status" value="1"/>
</dbReference>
<feature type="compositionally biased region" description="Low complexity" evidence="1">
    <location>
        <begin position="94"/>
        <end position="107"/>
    </location>
</feature>
<feature type="region of interest" description="Disordered" evidence="1">
    <location>
        <begin position="1"/>
        <end position="107"/>
    </location>
</feature>
<reference evidence="3" key="1">
    <citation type="submission" date="2021-10" db="EMBL/GenBank/DDBJ databases">
        <title>Tropical sea cucumber genome reveals ecological adaptation and Cuvierian tubules defense mechanism.</title>
        <authorList>
            <person name="Chen T."/>
        </authorList>
    </citation>
    <scope>NUCLEOTIDE SEQUENCE</scope>
    <source>
        <strain evidence="3">Nanhai2018</strain>
        <tissue evidence="3">Muscle</tissue>
    </source>
</reference>
<dbReference type="Gene3D" id="3.40.50.10140">
    <property type="entry name" value="Toll/interleukin-1 receptor homology (TIR) domain"/>
    <property type="match status" value="1"/>
</dbReference>
<protein>
    <recommendedName>
        <fullName evidence="2">TIR domain-containing protein</fullName>
    </recommendedName>
</protein>
<evidence type="ECO:0000256" key="1">
    <source>
        <dbReference type="SAM" id="MobiDB-lite"/>
    </source>
</evidence>
<feature type="domain" description="TIR" evidence="2">
    <location>
        <begin position="266"/>
        <end position="398"/>
    </location>
</feature>
<organism evidence="3 4">
    <name type="scientific">Holothuria leucospilota</name>
    <name type="common">Black long sea cucumber</name>
    <name type="synonym">Mertensiothuria leucospilota</name>
    <dbReference type="NCBI Taxonomy" id="206669"/>
    <lineage>
        <taxon>Eukaryota</taxon>
        <taxon>Metazoa</taxon>
        <taxon>Echinodermata</taxon>
        <taxon>Eleutherozoa</taxon>
        <taxon>Echinozoa</taxon>
        <taxon>Holothuroidea</taxon>
        <taxon>Aspidochirotacea</taxon>
        <taxon>Aspidochirotida</taxon>
        <taxon>Holothuriidae</taxon>
        <taxon>Holothuria</taxon>
    </lineage>
</organism>
<accession>A0A9Q1H504</accession>
<dbReference type="EMBL" id="JAIZAY010000012">
    <property type="protein sequence ID" value="KAJ8032566.1"/>
    <property type="molecule type" value="Genomic_DNA"/>
</dbReference>
<keyword evidence="4" id="KW-1185">Reference proteome</keyword>